<accession>A0AAV1VSP1</accession>
<evidence type="ECO:0000313" key="2">
    <source>
        <dbReference type="EMBL" id="CAL0299891.1"/>
    </source>
</evidence>
<dbReference type="EMBL" id="CAXHTB010000001">
    <property type="protein sequence ID" value="CAL0299891.1"/>
    <property type="molecule type" value="Genomic_DNA"/>
</dbReference>
<keyword evidence="1" id="KW-0472">Membrane</keyword>
<dbReference type="AlphaFoldDB" id="A0AAV1VSP1"/>
<keyword evidence="3" id="KW-1185">Reference proteome</keyword>
<reference evidence="2 3" key="1">
    <citation type="submission" date="2024-03" db="EMBL/GenBank/DDBJ databases">
        <authorList>
            <person name="Martinez-Hernandez J."/>
        </authorList>
    </citation>
    <scope>NUCLEOTIDE SEQUENCE [LARGE SCALE GENOMIC DNA]</scope>
</reference>
<keyword evidence="1" id="KW-1133">Transmembrane helix</keyword>
<name>A0AAV1VSP1_LUPLU</name>
<protein>
    <submittedName>
        <fullName evidence="2">Uncharacterized protein</fullName>
    </submittedName>
</protein>
<keyword evidence="1" id="KW-0812">Transmembrane</keyword>
<evidence type="ECO:0000313" key="3">
    <source>
        <dbReference type="Proteomes" id="UP001497480"/>
    </source>
</evidence>
<proteinExistence type="predicted"/>
<evidence type="ECO:0000256" key="1">
    <source>
        <dbReference type="SAM" id="Phobius"/>
    </source>
</evidence>
<dbReference type="Proteomes" id="UP001497480">
    <property type="component" value="Unassembled WGS sequence"/>
</dbReference>
<comment type="caution">
    <text evidence="2">The sequence shown here is derived from an EMBL/GenBank/DDBJ whole genome shotgun (WGS) entry which is preliminary data.</text>
</comment>
<gene>
    <name evidence="2" type="ORF">LLUT_LOCUS951</name>
</gene>
<organism evidence="2 3">
    <name type="scientific">Lupinus luteus</name>
    <name type="common">European yellow lupine</name>
    <dbReference type="NCBI Taxonomy" id="3873"/>
    <lineage>
        <taxon>Eukaryota</taxon>
        <taxon>Viridiplantae</taxon>
        <taxon>Streptophyta</taxon>
        <taxon>Embryophyta</taxon>
        <taxon>Tracheophyta</taxon>
        <taxon>Spermatophyta</taxon>
        <taxon>Magnoliopsida</taxon>
        <taxon>eudicotyledons</taxon>
        <taxon>Gunneridae</taxon>
        <taxon>Pentapetalae</taxon>
        <taxon>rosids</taxon>
        <taxon>fabids</taxon>
        <taxon>Fabales</taxon>
        <taxon>Fabaceae</taxon>
        <taxon>Papilionoideae</taxon>
        <taxon>50 kb inversion clade</taxon>
        <taxon>genistoids sensu lato</taxon>
        <taxon>core genistoids</taxon>
        <taxon>Genisteae</taxon>
        <taxon>Lupinus</taxon>
    </lineage>
</organism>
<sequence length="49" mass="5595">MLTQETTPSFDLISTVNVHMILNLWMLQFLFCCCHHFLKGGFTNISSAC</sequence>
<feature type="transmembrane region" description="Helical" evidence="1">
    <location>
        <begin position="20"/>
        <end position="38"/>
    </location>
</feature>